<keyword evidence="1" id="KW-0175">Coiled coil</keyword>
<protein>
    <submittedName>
        <fullName evidence="2">Uncharacterized protein</fullName>
    </submittedName>
</protein>
<evidence type="ECO:0000313" key="2">
    <source>
        <dbReference type="EMBL" id="KAF2765749.1"/>
    </source>
</evidence>
<evidence type="ECO:0000256" key="1">
    <source>
        <dbReference type="SAM" id="Coils"/>
    </source>
</evidence>
<evidence type="ECO:0000313" key="3">
    <source>
        <dbReference type="Proteomes" id="UP000799436"/>
    </source>
</evidence>
<dbReference type="Proteomes" id="UP000799436">
    <property type="component" value="Unassembled WGS sequence"/>
</dbReference>
<sequence>MPPLTPSSSLRAVPISSHSPLHRAFSTTPHPRASILFALNALSNSRETQHFNKLSHLNRIEHSPRLKLIQTGGIDPYPLPTPPPHPATPLPRPTHPASRIWDAKALKVARVILADHARQTSRLQKALERARRKEARRDALMAEDRATWQQEATRLRGEMRVAGAVILMSIGTATALATWRFWPQSGKGLADSREMGRKIAATAKETVGVAEQAGGGVAPVMADKAVQRVAPAAAVEPALATPVPSSKSSGVSPRRSWWKSLFWKQQ</sequence>
<organism evidence="2 3">
    <name type="scientific">Teratosphaeria nubilosa</name>
    <dbReference type="NCBI Taxonomy" id="161662"/>
    <lineage>
        <taxon>Eukaryota</taxon>
        <taxon>Fungi</taxon>
        <taxon>Dikarya</taxon>
        <taxon>Ascomycota</taxon>
        <taxon>Pezizomycotina</taxon>
        <taxon>Dothideomycetes</taxon>
        <taxon>Dothideomycetidae</taxon>
        <taxon>Mycosphaerellales</taxon>
        <taxon>Teratosphaeriaceae</taxon>
        <taxon>Teratosphaeria</taxon>
    </lineage>
</organism>
<accession>A0A6G1KZN7</accession>
<feature type="coiled-coil region" evidence="1">
    <location>
        <begin position="113"/>
        <end position="143"/>
    </location>
</feature>
<gene>
    <name evidence="2" type="ORF">EJ03DRAFT_197002</name>
</gene>
<reference evidence="2" key="1">
    <citation type="journal article" date="2020" name="Stud. Mycol.">
        <title>101 Dothideomycetes genomes: a test case for predicting lifestyles and emergence of pathogens.</title>
        <authorList>
            <person name="Haridas S."/>
            <person name="Albert R."/>
            <person name="Binder M."/>
            <person name="Bloem J."/>
            <person name="Labutti K."/>
            <person name="Salamov A."/>
            <person name="Andreopoulos B."/>
            <person name="Baker S."/>
            <person name="Barry K."/>
            <person name="Bills G."/>
            <person name="Bluhm B."/>
            <person name="Cannon C."/>
            <person name="Castanera R."/>
            <person name="Culley D."/>
            <person name="Daum C."/>
            <person name="Ezra D."/>
            <person name="Gonzalez J."/>
            <person name="Henrissat B."/>
            <person name="Kuo A."/>
            <person name="Liang C."/>
            <person name="Lipzen A."/>
            <person name="Lutzoni F."/>
            <person name="Magnuson J."/>
            <person name="Mondo S."/>
            <person name="Nolan M."/>
            <person name="Ohm R."/>
            <person name="Pangilinan J."/>
            <person name="Park H.-J."/>
            <person name="Ramirez L."/>
            <person name="Alfaro M."/>
            <person name="Sun H."/>
            <person name="Tritt A."/>
            <person name="Yoshinaga Y."/>
            <person name="Zwiers L.-H."/>
            <person name="Turgeon B."/>
            <person name="Goodwin S."/>
            <person name="Spatafora J."/>
            <person name="Crous P."/>
            <person name="Grigoriev I."/>
        </authorList>
    </citation>
    <scope>NUCLEOTIDE SEQUENCE</scope>
    <source>
        <strain evidence="2">CBS 116005</strain>
    </source>
</reference>
<name>A0A6G1KZN7_9PEZI</name>
<keyword evidence="3" id="KW-1185">Reference proteome</keyword>
<dbReference type="EMBL" id="ML995884">
    <property type="protein sequence ID" value="KAF2765749.1"/>
    <property type="molecule type" value="Genomic_DNA"/>
</dbReference>
<proteinExistence type="predicted"/>
<dbReference type="AlphaFoldDB" id="A0A6G1KZN7"/>
<dbReference type="OrthoDB" id="5240110at2759"/>